<evidence type="ECO:0000256" key="3">
    <source>
        <dbReference type="ARBA" id="ARBA00022679"/>
    </source>
</evidence>
<dbReference type="KEGG" id="cts:Ctha_2524"/>
<proteinExistence type="inferred from homology"/>
<dbReference type="PANTHER" id="PTHR43179">
    <property type="entry name" value="RHAMNOSYLTRANSFERASE WBBL"/>
    <property type="match status" value="1"/>
</dbReference>
<dbReference type="Pfam" id="PF00535">
    <property type="entry name" value="Glycos_transf_2"/>
    <property type="match status" value="1"/>
</dbReference>
<dbReference type="Proteomes" id="UP000001208">
    <property type="component" value="Chromosome"/>
</dbReference>
<dbReference type="EMBL" id="CP001100">
    <property type="protein sequence ID" value="ACF14973.1"/>
    <property type="molecule type" value="Genomic_DNA"/>
</dbReference>
<dbReference type="STRING" id="517418.Ctha_2524"/>
<sequence>MIKSIQKPKVDIIIPHYNGWQILDGCLASLEMQTYPNVHVSLVDNGTTDGSMTCAKEKYPWANILTSAENLGYAGGCNYGFKLTDGKYVVFLNNDTEHEPDWIEQLVGHAEQHEKIAALQPKILSIQARNKGERVFDYAGAAGGLIDGLGYPYAMGRVFGTLEKDMGQYDVPYPIFWASGTAMFARRAALEQVGLFDDDFFAHMEEIDLCWRLLLHGYEVYSEPKAIVYHYGGATLKEGSPKKVYLNHRNNLMMIIKNRAFGRLLWILPMRMFLELVSTLFYYKKYGSEYSWTVLRALLWNIQNLGNVWRKRVMTQKLRVKSDGEIFNKVETFTVIKKVIFG</sequence>
<keyword evidence="6" id="KW-1185">Reference proteome</keyword>
<dbReference type="SUPFAM" id="SSF53448">
    <property type="entry name" value="Nucleotide-diphospho-sugar transferases"/>
    <property type="match status" value="1"/>
</dbReference>
<evidence type="ECO:0000256" key="2">
    <source>
        <dbReference type="ARBA" id="ARBA00022676"/>
    </source>
</evidence>
<dbReference type="PANTHER" id="PTHR43179:SF12">
    <property type="entry name" value="GALACTOFURANOSYLTRANSFERASE GLFT2"/>
    <property type="match status" value="1"/>
</dbReference>
<evidence type="ECO:0000259" key="4">
    <source>
        <dbReference type="Pfam" id="PF00535"/>
    </source>
</evidence>
<feature type="domain" description="Glycosyltransferase 2-like" evidence="4">
    <location>
        <begin position="12"/>
        <end position="154"/>
    </location>
</feature>
<accession>B3QXQ8</accession>
<dbReference type="AlphaFoldDB" id="B3QXQ8"/>
<dbReference type="InterPro" id="IPR001173">
    <property type="entry name" value="Glyco_trans_2-like"/>
</dbReference>
<keyword evidence="2" id="KW-0328">Glycosyltransferase</keyword>
<reference evidence="5 6" key="1">
    <citation type="submission" date="2008-06" db="EMBL/GenBank/DDBJ databases">
        <title>Complete sequence of Chloroherpeton thalassium ATCC 35110.</title>
        <authorList>
            <consortium name="US DOE Joint Genome Institute"/>
            <person name="Lucas S."/>
            <person name="Copeland A."/>
            <person name="Lapidus A."/>
            <person name="Glavina del Rio T."/>
            <person name="Dalin E."/>
            <person name="Tice H."/>
            <person name="Bruce D."/>
            <person name="Goodwin L."/>
            <person name="Pitluck S."/>
            <person name="Schmutz J."/>
            <person name="Larimer F."/>
            <person name="Land M."/>
            <person name="Hauser L."/>
            <person name="Kyrpides N."/>
            <person name="Mikhailova N."/>
            <person name="Liu Z."/>
            <person name="Li T."/>
            <person name="Zhao F."/>
            <person name="Overmann J."/>
            <person name="Bryant D.A."/>
            <person name="Richardson P."/>
        </authorList>
    </citation>
    <scope>NUCLEOTIDE SEQUENCE [LARGE SCALE GENOMIC DNA]</scope>
    <source>
        <strain evidence="6">ATCC 35110 / GB-78</strain>
    </source>
</reference>
<dbReference type="OrthoDB" id="9771846at2"/>
<dbReference type="InterPro" id="IPR029044">
    <property type="entry name" value="Nucleotide-diphossugar_trans"/>
</dbReference>
<dbReference type="eggNOG" id="COG1216">
    <property type="taxonomic scope" value="Bacteria"/>
</dbReference>
<dbReference type="CDD" id="cd04186">
    <property type="entry name" value="GT_2_like_c"/>
    <property type="match status" value="1"/>
</dbReference>
<protein>
    <submittedName>
        <fullName evidence="5">Glycosyl transferase family 2</fullName>
    </submittedName>
</protein>
<organism evidence="5 6">
    <name type="scientific">Chloroherpeton thalassium (strain ATCC 35110 / GB-78)</name>
    <dbReference type="NCBI Taxonomy" id="517418"/>
    <lineage>
        <taxon>Bacteria</taxon>
        <taxon>Pseudomonadati</taxon>
        <taxon>Chlorobiota</taxon>
        <taxon>Chlorobiia</taxon>
        <taxon>Chlorobiales</taxon>
        <taxon>Chloroherpetonaceae</taxon>
        <taxon>Chloroherpeton</taxon>
    </lineage>
</organism>
<dbReference type="GO" id="GO:0016757">
    <property type="term" value="F:glycosyltransferase activity"/>
    <property type="evidence" value="ECO:0007669"/>
    <property type="project" value="UniProtKB-KW"/>
</dbReference>
<dbReference type="HOGENOM" id="CLU_023845_4_0_10"/>
<evidence type="ECO:0000313" key="6">
    <source>
        <dbReference type="Proteomes" id="UP000001208"/>
    </source>
</evidence>
<dbReference type="RefSeq" id="WP_012501055.1">
    <property type="nucleotide sequence ID" value="NC_011026.1"/>
</dbReference>
<evidence type="ECO:0000256" key="1">
    <source>
        <dbReference type="ARBA" id="ARBA00006739"/>
    </source>
</evidence>
<dbReference type="Gene3D" id="3.90.550.10">
    <property type="entry name" value="Spore Coat Polysaccharide Biosynthesis Protein SpsA, Chain A"/>
    <property type="match status" value="1"/>
</dbReference>
<evidence type="ECO:0000313" key="5">
    <source>
        <dbReference type="EMBL" id="ACF14973.1"/>
    </source>
</evidence>
<dbReference type="CAZy" id="GT2">
    <property type="family name" value="Glycosyltransferase Family 2"/>
</dbReference>
<gene>
    <name evidence="5" type="ordered locus">Ctha_2524</name>
</gene>
<comment type="similarity">
    <text evidence="1">Belongs to the glycosyltransferase 2 family.</text>
</comment>
<keyword evidence="3 5" id="KW-0808">Transferase</keyword>
<name>B3QXQ8_CHLT3</name>